<reference evidence="2" key="1">
    <citation type="submission" date="2017-04" db="EMBL/GenBank/DDBJ databases">
        <authorList>
            <person name="Varghese N."/>
            <person name="Submissions S."/>
        </authorList>
    </citation>
    <scope>NUCLEOTIDE SEQUENCE [LARGE SCALE GENOMIC DNA]</scope>
    <source>
        <strain evidence="2">USBA 82</strain>
    </source>
</reference>
<dbReference type="EMBL" id="FXBB01000050">
    <property type="protein sequence ID" value="SMG49816.1"/>
    <property type="molecule type" value="Genomic_DNA"/>
</dbReference>
<keyword evidence="2" id="KW-1185">Reference proteome</keyword>
<evidence type="ECO:0000313" key="1">
    <source>
        <dbReference type="EMBL" id="SMG49816.1"/>
    </source>
</evidence>
<evidence type="ECO:0000313" key="2">
    <source>
        <dbReference type="Proteomes" id="UP000193355"/>
    </source>
</evidence>
<accession>A0A1X7L7K6</accession>
<gene>
    <name evidence="1" type="ORF">SAMN06275492_15014</name>
</gene>
<organism evidence="1 2">
    <name type="scientific">Dethiosulfovibrio salsuginis</name>
    <dbReference type="NCBI Taxonomy" id="561720"/>
    <lineage>
        <taxon>Bacteria</taxon>
        <taxon>Thermotogati</taxon>
        <taxon>Synergistota</taxon>
        <taxon>Synergistia</taxon>
        <taxon>Synergistales</taxon>
        <taxon>Dethiosulfovibrionaceae</taxon>
        <taxon>Dethiosulfovibrio</taxon>
    </lineage>
</organism>
<dbReference type="Proteomes" id="UP000193355">
    <property type="component" value="Unassembled WGS sequence"/>
</dbReference>
<sequence>LIRARILAVYDDSRDWTFGFTIGEPLWSVRHNFP</sequence>
<feature type="non-terminal residue" evidence="1">
    <location>
        <position position="1"/>
    </location>
</feature>
<name>A0A1X7L7K6_9BACT</name>
<protein>
    <submittedName>
        <fullName evidence="1">Uncharacterized protein</fullName>
    </submittedName>
</protein>
<dbReference type="AlphaFoldDB" id="A0A1X7L7K6"/>
<proteinExistence type="predicted"/>